<dbReference type="AlphaFoldDB" id="A0A226EJI5"/>
<sequence length="354" mass="39662">MQLLLPITASTLIFSSYLLITSYSNPPLPAAIRRIPPQIRLNQEGRLKIVIFADLHYGEEPSTIWGPIQDIRSTNLTGRILDWETPQLVIFTGDQLTAENMYPNASVYVDMLVGPLVTRGYRWASTYGNHDIGPNVTRLEILRAEQKYANSYTQQMTDSSIPGVTNYYLLIYSVAQQPVMIFWFLDSQGGRNGDGQQPEYIDAKVVDWFIEENARLKEQFGPLPSLVFFHIPTEEFIQIQENIHINPVCSGLVDDDVTPQHPNNTGIMDALSNAGGVQAVYVGHDHGNGWCCFYKEIQVCYGRHTGFGGYGSWVRGARVVNLVLNSDNSVILNGSYVRLETGAIVDEFPKLVKV</sequence>
<dbReference type="GO" id="GO:0005737">
    <property type="term" value="C:cytoplasm"/>
    <property type="evidence" value="ECO:0007669"/>
    <property type="project" value="TreeGrafter"/>
</dbReference>
<evidence type="ECO:0000313" key="2">
    <source>
        <dbReference type="EMBL" id="OXA57883.1"/>
    </source>
</evidence>
<protein>
    <submittedName>
        <fullName evidence="2">Putative inactive purple acid phosphatase 16</fullName>
    </submittedName>
</protein>
<dbReference type="Gene3D" id="3.60.21.10">
    <property type="match status" value="1"/>
</dbReference>
<name>A0A226EJI5_FOLCA</name>
<reference evidence="2 3" key="1">
    <citation type="submission" date="2015-12" db="EMBL/GenBank/DDBJ databases">
        <title>The genome of Folsomia candida.</title>
        <authorList>
            <person name="Faddeeva A."/>
            <person name="Derks M.F."/>
            <person name="Anvar Y."/>
            <person name="Smit S."/>
            <person name="Van Straalen N."/>
            <person name="Roelofs D."/>
        </authorList>
    </citation>
    <scope>NUCLEOTIDE SEQUENCE [LARGE SCALE GENOMIC DNA]</scope>
    <source>
        <strain evidence="2 3">VU population</strain>
        <tissue evidence="2">Whole body</tissue>
    </source>
</reference>
<evidence type="ECO:0000313" key="3">
    <source>
        <dbReference type="Proteomes" id="UP000198287"/>
    </source>
</evidence>
<dbReference type="CDD" id="cd07383">
    <property type="entry name" value="MPP_Dcr2"/>
    <property type="match status" value="1"/>
</dbReference>
<comment type="caution">
    <text evidence="2">The sequence shown here is derived from an EMBL/GenBank/DDBJ whole genome shotgun (WGS) entry which is preliminary data.</text>
</comment>
<feature type="domain" description="Calcineurin-like phosphoesterase" evidence="1">
    <location>
        <begin position="47"/>
        <end position="287"/>
    </location>
</feature>
<evidence type="ECO:0000259" key="1">
    <source>
        <dbReference type="Pfam" id="PF00149"/>
    </source>
</evidence>
<dbReference type="OrthoDB" id="7775416at2759"/>
<dbReference type="SUPFAM" id="SSF56300">
    <property type="entry name" value="Metallo-dependent phosphatases"/>
    <property type="match status" value="1"/>
</dbReference>
<dbReference type="Pfam" id="PF00149">
    <property type="entry name" value="Metallophos"/>
    <property type="match status" value="1"/>
</dbReference>
<proteinExistence type="predicted"/>
<dbReference type="PANTHER" id="PTHR32440:SF11">
    <property type="entry name" value="METALLOPHOSPHOESTERASE DOMAIN-CONTAINING PROTEIN"/>
    <property type="match status" value="1"/>
</dbReference>
<organism evidence="2 3">
    <name type="scientific">Folsomia candida</name>
    <name type="common">Springtail</name>
    <dbReference type="NCBI Taxonomy" id="158441"/>
    <lineage>
        <taxon>Eukaryota</taxon>
        <taxon>Metazoa</taxon>
        <taxon>Ecdysozoa</taxon>
        <taxon>Arthropoda</taxon>
        <taxon>Hexapoda</taxon>
        <taxon>Collembola</taxon>
        <taxon>Entomobryomorpha</taxon>
        <taxon>Isotomoidea</taxon>
        <taxon>Isotomidae</taxon>
        <taxon>Proisotominae</taxon>
        <taxon>Folsomia</taxon>
    </lineage>
</organism>
<dbReference type="InterPro" id="IPR029052">
    <property type="entry name" value="Metallo-depent_PP-like"/>
</dbReference>
<gene>
    <name evidence="2" type="ORF">Fcan01_06445</name>
</gene>
<dbReference type="EMBL" id="LNIX01000003">
    <property type="protein sequence ID" value="OXA57883.1"/>
    <property type="molecule type" value="Genomic_DNA"/>
</dbReference>
<dbReference type="PANTHER" id="PTHR32440">
    <property type="entry name" value="PHOSPHATASE DCR2-RELATED-RELATED"/>
    <property type="match status" value="1"/>
</dbReference>
<keyword evidence="3" id="KW-1185">Reference proteome</keyword>
<dbReference type="InterPro" id="IPR004843">
    <property type="entry name" value="Calcineurin-like_PHP"/>
</dbReference>
<accession>A0A226EJI5</accession>
<dbReference type="GO" id="GO:0016788">
    <property type="term" value="F:hydrolase activity, acting on ester bonds"/>
    <property type="evidence" value="ECO:0007669"/>
    <property type="project" value="TreeGrafter"/>
</dbReference>
<dbReference type="Proteomes" id="UP000198287">
    <property type="component" value="Unassembled WGS sequence"/>
</dbReference>